<dbReference type="AlphaFoldDB" id="A0A6A1WEE4"/>
<reference evidence="2 3" key="2">
    <citation type="journal article" date="2019" name="Plant Biotechnol. J.">
        <title>The red bayberry genome and genetic basis of sex determination.</title>
        <authorList>
            <person name="Jia H.M."/>
            <person name="Jia H.J."/>
            <person name="Cai Q.L."/>
            <person name="Wang Y."/>
            <person name="Zhao H.B."/>
            <person name="Yang W.F."/>
            <person name="Wang G.Y."/>
            <person name="Li Y.H."/>
            <person name="Zhan D.L."/>
            <person name="Shen Y.T."/>
            <person name="Niu Q.F."/>
            <person name="Chang L."/>
            <person name="Qiu J."/>
            <person name="Zhao L."/>
            <person name="Xie H.B."/>
            <person name="Fu W.Y."/>
            <person name="Jin J."/>
            <person name="Li X.W."/>
            <person name="Jiao Y."/>
            <person name="Zhou C.C."/>
            <person name="Tu T."/>
            <person name="Chai C.Y."/>
            <person name="Gao J.L."/>
            <person name="Fan L.J."/>
            <person name="van de Weg E."/>
            <person name="Wang J.Y."/>
            <person name="Gao Z.S."/>
        </authorList>
    </citation>
    <scope>NUCLEOTIDE SEQUENCE [LARGE SCALE GENOMIC DNA]</scope>
    <source>
        <tissue evidence="2">Leaves</tissue>
    </source>
</reference>
<proteinExistence type="predicted"/>
<keyword evidence="3" id="KW-1185">Reference proteome</keyword>
<accession>A0A6A1WEE4</accession>
<evidence type="ECO:0000313" key="1">
    <source>
        <dbReference type="EMBL" id="KAB1223210.1"/>
    </source>
</evidence>
<dbReference type="EMBL" id="RXIC02000020">
    <property type="protein sequence ID" value="KAB1223210.1"/>
    <property type="molecule type" value="Genomic_DNA"/>
</dbReference>
<dbReference type="EMBL" id="RXIC02000020">
    <property type="protein sequence ID" value="KAB1223223.1"/>
    <property type="molecule type" value="Genomic_DNA"/>
</dbReference>
<comment type="caution">
    <text evidence="2">The sequence shown here is derived from an EMBL/GenBank/DDBJ whole genome shotgun (WGS) entry which is preliminary data.</text>
</comment>
<dbReference type="Proteomes" id="UP000516437">
    <property type="component" value="Chromosome 2"/>
</dbReference>
<name>A0A6A1WEE4_9ROSI</name>
<sequence>MSRGRSIGSNRPTIIISCAQEVVHSHRQRLLWHWCLYQIVILSRYQSKDLIVWQKNCGLDSRISPKSPLNSNEIGQNIIENLDTNSLDDDLPLVSVGVNLCQCSVKLMDQEYIWQTGPREHALPTLVDEDLVDSAALKIEVRSVNGPLDHNLALKHTHPSLLHTRSFIYRSLRRSRSS</sequence>
<gene>
    <name evidence="2" type="ORF">CJ030_MR2G002977</name>
    <name evidence="1" type="ORF">CJ030_MR2G003167</name>
</gene>
<evidence type="ECO:0000313" key="3">
    <source>
        <dbReference type="Proteomes" id="UP000516437"/>
    </source>
</evidence>
<protein>
    <submittedName>
        <fullName evidence="2">Uncharacterized protein</fullName>
    </submittedName>
</protein>
<evidence type="ECO:0000313" key="2">
    <source>
        <dbReference type="EMBL" id="KAB1223223.1"/>
    </source>
</evidence>
<reference evidence="2" key="1">
    <citation type="submission" date="2018-07" db="EMBL/GenBank/DDBJ databases">
        <authorList>
            <person name="Gao Z.-S."/>
            <person name="Jia H.-M."/>
            <person name="Jia H.-J."/>
            <person name="Cai Q.-L."/>
            <person name="Wang Y."/>
            <person name="Zhao H.-B."/>
        </authorList>
    </citation>
    <scope>NUCLEOTIDE SEQUENCE</scope>
    <source>
        <tissue evidence="2">Leaves</tissue>
    </source>
</reference>
<organism evidence="2 3">
    <name type="scientific">Morella rubra</name>
    <name type="common">Chinese bayberry</name>
    <dbReference type="NCBI Taxonomy" id="262757"/>
    <lineage>
        <taxon>Eukaryota</taxon>
        <taxon>Viridiplantae</taxon>
        <taxon>Streptophyta</taxon>
        <taxon>Embryophyta</taxon>
        <taxon>Tracheophyta</taxon>
        <taxon>Spermatophyta</taxon>
        <taxon>Magnoliopsida</taxon>
        <taxon>eudicotyledons</taxon>
        <taxon>Gunneridae</taxon>
        <taxon>Pentapetalae</taxon>
        <taxon>rosids</taxon>
        <taxon>fabids</taxon>
        <taxon>Fagales</taxon>
        <taxon>Myricaceae</taxon>
        <taxon>Morella</taxon>
    </lineage>
</organism>
<reference evidence="2" key="3">
    <citation type="submission" date="2019-09" db="EMBL/GenBank/DDBJ databases">
        <authorList>
            <person name="Gao Z."/>
        </authorList>
    </citation>
    <scope>NUCLEOTIDE SEQUENCE</scope>
    <source>
        <tissue evidence="2">Leaves</tissue>
    </source>
</reference>